<name>A0A8S9ZQE2_9BILA</name>
<evidence type="ECO:0000256" key="3">
    <source>
        <dbReference type="ARBA" id="ARBA00022801"/>
    </source>
</evidence>
<dbReference type="PROSITE" id="PS00122">
    <property type="entry name" value="CARBOXYLESTERASE_B_1"/>
    <property type="match status" value="1"/>
</dbReference>
<sequence>MRRYKDFVDIGRKYLSKGIIVIAVQFRIGFLGFSSLGDSHIPGNFGYWDITEALNWIKTNIKAFGGDPERITLFGYSAGSTAITTLGVSPYSKDLFQQSIQMSGSIFTSRAANDRVISISNNLFSLLGCMSNETKNIKDCLKTKDIEEFFDAMDIIGSTIPDVNYDIFGPILDKDFLPNDFNELISLTKPKPTILGITEMDPLGYILFLGNNSLRHLCIPKEELPNFGIFQFKNYLKQKVIKNEYFGNFSELVIEHISNFYLNYERPEILNNWFYLERIIYLMTDIQFIVPLATEIKNKQGWPLFIYINKFINNKLFPTNIKIKKNFHDNDHRYVFRNPYSNYQYDENDLKMESLMTDFISNFVIYG</sequence>
<dbReference type="EC" id="3.1.1.-" evidence="4"/>
<keyword evidence="3 4" id="KW-0378">Hydrolase</keyword>
<keyword evidence="2" id="KW-0719">Serine esterase</keyword>
<dbReference type="OrthoDB" id="5854651at2759"/>
<feature type="domain" description="Carboxylesterase type B" evidence="5">
    <location>
        <begin position="15"/>
        <end position="367"/>
    </location>
</feature>
<dbReference type="InterPro" id="IPR002018">
    <property type="entry name" value="CarbesteraseB"/>
</dbReference>
<dbReference type="Pfam" id="PF00135">
    <property type="entry name" value="COesterase"/>
    <property type="match status" value="1"/>
</dbReference>
<dbReference type="Gene3D" id="3.40.50.1820">
    <property type="entry name" value="alpha/beta hydrolase"/>
    <property type="match status" value="1"/>
</dbReference>
<accession>A0A8S9ZQE2</accession>
<dbReference type="EMBL" id="JABEBT010000037">
    <property type="protein sequence ID" value="KAF7635838.1"/>
    <property type="molecule type" value="Genomic_DNA"/>
</dbReference>
<comment type="caution">
    <text evidence="6">The sequence shown here is derived from an EMBL/GenBank/DDBJ whole genome shotgun (WGS) entry which is preliminary data.</text>
</comment>
<reference evidence="6" key="1">
    <citation type="journal article" date="2020" name="Ecol. Evol.">
        <title>Genome structure and content of the rice root-knot nematode (Meloidogyne graminicola).</title>
        <authorList>
            <person name="Phan N.T."/>
            <person name="Danchin E.G.J."/>
            <person name="Klopp C."/>
            <person name="Perfus-Barbeoch L."/>
            <person name="Kozlowski D.K."/>
            <person name="Koutsovoulos G.D."/>
            <person name="Lopez-Roques C."/>
            <person name="Bouchez O."/>
            <person name="Zahm M."/>
            <person name="Besnard G."/>
            <person name="Bellafiore S."/>
        </authorList>
    </citation>
    <scope>NUCLEOTIDE SEQUENCE</scope>
    <source>
        <strain evidence="6">VN-18</strain>
    </source>
</reference>
<dbReference type="GO" id="GO:0052689">
    <property type="term" value="F:carboxylic ester hydrolase activity"/>
    <property type="evidence" value="ECO:0007669"/>
    <property type="project" value="UniProtKB-KW"/>
</dbReference>
<protein>
    <recommendedName>
        <fullName evidence="4">Carboxylic ester hydrolase</fullName>
        <ecNumber evidence="4">3.1.1.-</ecNumber>
    </recommendedName>
</protein>
<evidence type="ECO:0000313" key="7">
    <source>
        <dbReference type="Proteomes" id="UP000605970"/>
    </source>
</evidence>
<evidence type="ECO:0000256" key="1">
    <source>
        <dbReference type="ARBA" id="ARBA00005964"/>
    </source>
</evidence>
<dbReference type="InterPro" id="IPR019826">
    <property type="entry name" value="Carboxylesterase_B_AS"/>
</dbReference>
<evidence type="ECO:0000313" key="6">
    <source>
        <dbReference type="EMBL" id="KAF7635838.1"/>
    </source>
</evidence>
<evidence type="ECO:0000256" key="2">
    <source>
        <dbReference type="ARBA" id="ARBA00022487"/>
    </source>
</evidence>
<gene>
    <name evidence="6" type="ORF">Mgra_00004748</name>
</gene>
<keyword evidence="7" id="KW-1185">Reference proteome</keyword>
<dbReference type="SUPFAM" id="SSF53474">
    <property type="entry name" value="alpha/beta-Hydrolases"/>
    <property type="match status" value="1"/>
</dbReference>
<comment type="similarity">
    <text evidence="1 4">Belongs to the type-B carboxylesterase/lipase family.</text>
</comment>
<organism evidence="6 7">
    <name type="scientific">Meloidogyne graminicola</name>
    <dbReference type="NCBI Taxonomy" id="189291"/>
    <lineage>
        <taxon>Eukaryota</taxon>
        <taxon>Metazoa</taxon>
        <taxon>Ecdysozoa</taxon>
        <taxon>Nematoda</taxon>
        <taxon>Chromadorea</taxon>
        <taxon>Rhabditida</taxon>
        <taxon>Tylenchina</taxon>
        <taxon>Tylenchomorpha</taxon>
        <taxon>Tylenchoidea</taxon>
        <taxon>Meloidogynidae</taxon>
        <taxon>Meloidogyninae</taxon>
        <taxon>Meloidogyne</taxon>
    </lineage>
</organism>
<evidence type="ECO:0000256" key="4">
    <source>
        <dbReference type="RuleBase" id="RU361235"/>
    </source>
</evidence>
<dbReference type="Proteomes" id="UP000605970">
    <property type="component" value="Unassembled WGS sequence"/>
</dbReference>
<dbReference type="InterPro" id="IPR051093">
    <property type="entry name" value="Neuroligin/BSAL"/>
</dbReference>
<dbReference type="InterPro" id="IPR029058">
    <property type="entry name" value="AB_hydrolase_fold"/>
</dbReference>
<proteinExistence type="inferred from homology"/>
<evidence type="ECO:0000259" key="5">
    <source>
        <dbReference type="Pfam" id="PF00135"/>
    </source>
</evidence>
<dbReference type="AlphaFoldDB" id="A0A8S9ZQE2"/>
<dbReference type="PANTHER" id="PTHR43903">
    <property type="entry name" value="NEUROLIGIN"/>
    <property type="match status" value="1"/>
</dbReference>